<reference evidence="3 4" key="1">
    <citation type="submission" date="2021-01" db="EMBL/GenBank/DDBJ databases">
        <title>Whole genome shotgun sequence of Microbispora corallina NBRC 16416.</title>
        <authorList>
            <person name="Komaki H."/>
            <person name="Tamura T."/>
        </authorList>
    </citation>
    <scope>NUCLEOTIDE SEQUENCE [LARGE SCALE GENOMIC DNA]</scope>
    <source>
        <strain evidence="3 4">NBRC 16416</strain>
    </source>
</reference>
<dbReference type="EMBL" id="BOOC01000002">
    <property type="protein sequence ID" value="GIH37528.1"/>
    <property type="molecule type" value="Genomic_DNA"/>
</dbReference>
<dbReference type="NCBIfam" id="TIGR02246">
    <property type="entry name" value="SgcJ/EcaC family oxidoreductase"/>
    <property type="match status" value="1"/>
</dbReference>
<evidence type="ECO:0000259" key="2">
    <source>
        <dbReference type="Pfam" id="PF12680"/>
    </source>
</evidence>
<dbReference type="InterPro" id="IPR037401">
    <property type="entry name" value="SnoaL-like"/>
</dbReference>
<evidence type="ECO:0000313" key="3">
    <source>
        <dbReference type="EMBL" id="GIH37528.1"/>
    </source>
</evidence>
<evidence type="ECO:0000313" key="4">
    <source>
        <dbReference type="Proteomes" id="UP000603904"/>
    </source>
</evidence>
<dbReference type="Pfam" id="PF12680">
    <property type="entry name" value="SnoaL_2"/>
    <property type="match status" value="1"/>
</dbReference>
<dbReference type="Proteomes" id="UP000603904">
    <property type="component" value="Unassembled WGS sequence"/>
</dbReference>
<accession>A0ABQ4FRT5</accession>
<dbReference type="InterPro" id="IPR032710">
    <property type="entry name" value="NTF2-like_dom_sf"/>
</dbReference>
<sequence length="168" mass="18773">MPDSSELYDEWISALNEHDENRLAACFSPDGVMVTPQCVVEGREQIAWYFQQFFSAFGDFGITVTRRFSCEDGIVAEWRVTGTHTGQLLLPGGTEASRSDRRISVDGVAAYTMEGGRFVTGRIYYDQMQIYGAIGSRVSRVSPDHRLPDGKGEALRDDLPRRRDTPGV</sequence>
<keyword evidence="4" id="KW-1185">Reference proteome</keyword>
<dbReference type="Gene3D" id="3.10.450.50">
    <property type="match status" value="1"/>
</dbReference>
<feature type="region of interest" description="Disordered" evidence="1">
    <location>
        <begin position="142"/>
        <end position="168"/>
    </location>
</feature>
<dbReference type="SUPFAM" id="SSF54427">
    <property type="entry name" value="NTF2-like"/>
    <property type="match status" value="1"/>
</dbReference>
<comment type="caution">
    <text evidence="3">The sequence shown here is derived from an EMBL/GenBank/DDBJ whole genome shotgun (WGS) entry which is preliminary data.</text>
</comment>
<dbReference type="InterPro" id="IPR011944">
    <property type="entry name" value="Steroid_delta5-4_isomerase"/>
</dbReference>
<name>A0ABQ4FRT5_9ACTN</name>
<protein>
    <recommendedName>
        <fullName evidence="2">SnoaL-like domain-containing protein</fullName>
    </recommendedName>
</protein>
<organism evidence="3 4">
    <name type="scientific">Microbispora corallina</name>
    <dbReference type="NCBI Taxonomy" id="83302"/>
    <lineage>
        <taxon>Bacteria</taxon>
        <taxon>Bacillati</taxon>
        <taxon>Actinomycetota</taxon>
        <taxon>Actinomycetes</taxon>
        <taxon>Streptosporangiales</taxon>
        <taxon>Streptosporangiaceae</taxon>
        <taxon>Microbispora</taxon>
    </lineage>
</organism>
<gene>
    <name evidence="3" type="ORF">Mco01_05280</name>
</gene>
<evidence type="ECO:0000256" key="1">
    <source>
        <dbReference type="SAM" id="MobiDB-lite"/>
    </source>
</evidence>
<dbReference type="RefSeq" id="WP_204055280.1">
    <property type="nucleotide sequence ID" value="NZ_BAAAGP010000001.1"/>
</dbReference>
<feature type="domain" description="SnoaL-like" evidence="2">
    <location>
        <begin position="10"/>
        <end position="119"/>
    </location>
</feature>
<proteinExistence type="predicted"/>